<evidence type="ECO:0000313" key="1">
    <source>
        <dbReference type="EMBL" id="OFA07722.1"/>
    </source>
</evidence>
<protein>
    <recommendedName>
        <fullName evidence="3">Virulence factor</fullName>
    </recommendedName>
</protein>
<organism evidence="1 2">
    <name type="scientific">Duganella phyllosphaerae</name>
    <dbReference type="NCBI Taxonomy" id="762836"/>
    <lineage>
        <taxon>Bacteria</taxon>
        <taxon>Pseudomonadati</taxon>
        <taxon>Pseudomonadota</taxon>
        <taxon>Betaproteobacteria</taxon>
        <taxon>Burkholderiales</taxon>
        <taxon>Oxalobacteraceae</taxon>
        <taxon>Telluria group</taxon>
        <taxon>Duganella</taxon>
    </lineage>
</organism>
<accession>A0A1E7X513</accession>
<dbReference type="PROSITE" id="PS51257">
    <property type="entry name" value="PROKAR_LIPOPROTEIN"/>
    <property type="match status" value="1"/>
</dbReference>
<evidence type="ECO:0008006" key="3">
    <source>
        <dbReference type="Google" id="ProtNLM"/>
    </source>
</evidence>
<name>A0A1E7X513_9BURK</name>
<evidence type="ECO:0000313" key="2">
    <source>
        <dbReference type="Proteomes" id="UP000175989"/>
    </source>
</evidence>
<keyword evidence="2" id="KW-1185">Reference proteome</keyword>
<dbReference type="AlphaFoldDB" id="A0A1E7X513"/>
<proteinExistence type="predicted"/>
<comment type="caution">
    <text evidence="1">The sequence shown here is derived from an EMBL/GenBank/DDBJ whole genome shotgun (WGS) entry which is preliminary data.</text>
</comment>
<dbReference type="PATRIC" id="fig|762836.4.peg.1169"/>
<dbReference type="Proteomes" id="UP000175989">
    <property type="component" value="Unassembled WGS sequence"/>
</dbReference>
<dbReference type="EMBL" id="LROM01000058">
    <property type="protein sequence ID" value="OFA07722.1"/>
    <property type="molecule type" value="Genomic_DNA"/>
</dbReference>
<reference evidence="2" key="1">
    <citation type="journal article" date="2016" name="Front. Microbiol.">
        <title>Molecular Keys to the Janthinobacterium and Duganella spp. Interaction with the Plant Pathogen Fusarium graminearum.</title>
        <authorList>
            <person name="Haack F.S."/>
            <person name="Poehlein A."/>
            <person name="Kroger C."/>
            <person name="Voigt C.A."/>
            <person name="Piepenbring M."/>
            <person name="Bode H.B."/>
            <person name="Daniel R."/>
            <person name="Schafer W."/>
            <person name="Streit W.R."/>
        </authorList>
    </citation>
    <scope>NUCLEOTIDE SEQUENCE [LARGE SCALE GENOMIC DNA]</scope>
    <source>
        <strain evidence="2">T54</strain>
    </source>
</reference>
<sequence length="443" mass="48973">MFNKILGNALLTSVALLTGCKNSSPLTQNLAMKENLNMTPTKTHGVQVVGIIWLNPLHRKDYPTEWQTLWTMGLAKPNADDDMLRKKPSSYSTVKYVSLIADGSHGETSKLSYHLRYQYELIGLLHDNYYGDPDYFYNVNGINRKKLWHELAGIRVEYALPSGDFDAEAARKETQKILQNTFAMGNPNRPTLWTRPEPPEVKVTTGGPNAGFTSLKAAIDYLEAHPDRTAWAMNWDAPSRPLDHQINENLVVLVLAGPTYKTGRKALAWLSRPETTQVSEVGDGGDTPRIVRAWTATLHKAADNATIKPNQVGYVIHDANNAHTDSSRRLGPLAQTLTTEVPDLDLLEQSFNTPALLGEMGAGSALTNVALAIGYANHFGQHVIVAGTTDPEQPTAVVVSPPAVVRPIDPDKPWFRARSMNDAYLPWWGLRDDAPAYPQGYSR</sequence>
<gene>
    <name evidence="1" type="ORF">DUPY_11190</name>
</gene>
<dbReference type="RefSeq" id="WP_229255249.1">
    <property type="nucleotide sequence ID" value="NZ_LROM01000058.1"/>
</dbReference>